<protein>
    <recommendedName>
        <fullName evidence="4">Cobalamin (Vitamin B12) biosynthesis CbiX protein</fullName>
    </recommendedName>
</protein>
<dbReference type="HOGENOM" id="CLU_074823_0_0_11"/>
<proteinExistence type="predicted"/>
<accession>C7PXL6</accession>
<reference evidence="2 3" key="1">
    <citation type="journal article" date="2009" name="Stand. Genomic Sci.">
        <title>Complete genome sequence of Catenulispora acidiphila type strain (ID 139908).</title>
        <authorList>
            <person name="Copeland A."/>
            <person name="Lapidus A."/>
            <person name="Glavina Del Rio T."/>
            <person name="Nolan M."/>
            <person name="Lucas S."/>
            <person name="Chen F."/>
            <person name="Tice H."/>
            <person name="Cheng J.F."/>
            <person name="Bruce D."/>
            <person name="Goodwin L."/>
            <person name="Pitluck S."/>
            <person name="Mikhailova N."/>
            <person name="Pati A."/>
            <person name="Ivanova N."/>
            <person name="Mavromatis K."/>
            <person name="Chen A."/>
            <person name="Palaniappan K."/>
            <person name="Chain P."/>
            <person name="Land M."/>
            <person name="Hauser L."/>
            <person name="Chang Y.J."/>
            <person name="Jeffries C.D."/>
            <person name="Chertkov O."/>
            <person name="Brettin T."/>
            <person name="Detter J.C."/>
            <person name="Han C."/>
            <person name="Ali Z."/>
            <person name="Tindall B.J."/>
            <person name="Goker M."/>
            <person name="Bristow J."/>
            <person name="Eisen J.A."/>
            <person name="Markowitz V."/>
            <person name="Hugenholtz P."/>
            <person name="Kyrpides N.C."/>
            <person name="Klenk H.P."/>
        </authorList>
    </citation>
    <scope>NUCLEOTIDE SEQUENCE [LARGE SCALE GENOMIC DNA]</scope>
    <source>
        <strain evidence="3">DSM 44928 / JCM 14897 / NBRC 102108 / NRRL B-24433 / ID139908</strain>
    </source>
</reference>
<name>C7PXL6_CATAD</name>
<evidence type="ECO:0000256" key="1">
    <source>
        <dbReference type="SAM" id="MobiDB-lite"/>
    </source>
</evidence>
<keyword evidence="3" id="KW-1185">Reference proteome</keyword>
<dbReference type="KEGG" id="cai:Caci_2551"/>
<dbReference type="RefSeq" id="WP_012786762.1">
    <property type="nucleotide sequence ID" value="NC_013131.1"/>
</dbReference>
<dbReference type="InParanoid" id="C7PXL6"/>
<dbReference type="STRING" id="479433.Caci_2551"/>
<evidence type="ECO:0000313" key="3">
    <source>
        <dbReference type="Proteomes" id="UP000000851"/>
    </source>
</evidence>
<dbReference type="Proteomes" id="UP000000851">
    <property type="component" value="Chromosome"/>
</dbReference>
<dbReference type="EMBL" id="CP001700">
    <property type="protein sequence ID" value="ACU71469.1"/>
    <property type="molecule type" value="Genomic_DNA"/>
</dbReference>
<dbReference type="AlphaFoldDB" id="C7PXL6"/>
<gene>
    <name evidence="2" type="ordered locus">Caci_2551</name>
</gene>
<dbReference type="eggNOG" id="COG2138">
    <property type="taxonomic scope" value="Bacteria"/>
</dbReference>
<organism evidence="2 3">
    <name type="scientific">Catenulispora acidiphila (strain DSM 44928 / JCM 14897 / NBRC 102108 / NRRL B-24433 / ID139908)</name>
    <dbReference type="NCBI Taxonomy" id="479433"/>
    <lineage>
        <taxon>Bacteria</taxon>
        <taxon>Bacillati</taxon>
        <taxon>Actinomycetota</taxon>
        <taxon>Actinomycetes</taxon>
        <taxon>Catenulisporales</taxon>
        <taxon>Catenulisporaceae</taxon>
        <taxon>Catenulispora</taxon>
    </lineage>
</organism>
<feature type="region of interest" description="Disordered" evidence="1">
    <location>
        <begin position="247"/>
        <end position="270"/>
    </location>
</feature>
<evidence type="ECO:0008006" key="4">
    <source>
        <dbReference type="Google" id="ProtNLM"/>
    </source>
</evidence>
<evidence type="ECO:0000313" key="2">
    <source>
        <dbReference type="EMBL" id="ACU71469.1"/>
    </source>
</evidence>
<sequence length="270" mass="27977">MKPSLRTVATVDAARATVVLVGGHEGGGDVALEPLPEQGPLLRASSARQHLQVAVQQALDTTDLPVCVVPMTLGRDPRLVADSARTLLGLSGSVEPGRIVLADPFGSSTLLTGWLRVAVAGAAAVAGQPSATDLAVVLTAKAANPFDDAELFRIAHLVKVQESVPWVEVALHGGDPNPAEVVDRCRKLGARQITTIPADFEPPTKTPLPGVTDHGPLLSPATISGMLATRIAGALLKLTRHDDGITTSLDADHHQGHGGDAWREPDPNAG</sequence>